<dbReference type="NCBIfam" id="TIGR01488">
    <property type="entry name" value="HAD-SF-IB"/>
    <property type="match status" value="1"/>
</dbReference>
<dbReference type="InterPro" id="IPR036412">
    <property type="entry name" value="HAD-like_sf"/>
</dbReference>
<accession>A0A2S8ADV5</accession>
<dbReference type="GO" id="GO:0016787">
    <property type="term" value="F:hydrolase activity"/>
    <property type="evidence" value="ECO:0007669"/>
    <property type="project" value="UniProtKB-KW"/>
</dbReference>
<dbReference type="Pfam" id="PF12710">
    <property type="entry name" value="HAD"/>
    <property type="match status" value="1"/>
</dbReference>
<dbReference type="EMBL" id="PSZM01000036">
    <property type="protein sequence ID" value="PQL93145.1"/>
    <property type="molecule type" value="Genomic_DNA"/>
</dbReference>
<dbReference type="RefSeq" id="WP_105246706.1">
    <property type="nucleotide sequence ID" value="NZ_PSZM01000036.1"/>
</dbReference>
<dbReference type="InterPro" id="IPR023214">
    <property type="entry name" value="HAD_sf"/>
</dbReference>
<comment type="caution">
    <text evidence="1">The sequence shown here is derived from an EMBL/GenBank/DDBJ whole genome shotgun (WGS) entry which is preliminary data.</text>
</comment>
<keyword evidence="1" id="KW-0378">Hydrolase</keyword>
<evidence type="ECO:0000313" key="2">
    <source>
        <dbReference type="Proteomes" id="UP000238042"/>
    </source>
</evidence>
<dbReference type="Gene3D" id="3.40.50.1000">
    <property type="entry name" value="HAD superfamily/HAD-like"/>
    <property type="match status" value="1"/>
</dbReference>
<keyword evidence="2" id="KW-1185">Reference proteome</keyword>
<gene>
    <name evidence="1" type="ORF">C4S77_05665</name>
</gene>
<sequence>MNRKLYLFDFDGTITNKDTLFDFLNFTFPTTYNSVFIKYIPLFIATKFKLIKAEEVKRKFINSFLKNKNKEEIEILADNYFENRKNIIIRPEALKYITNLSKEDNKYIVTASLDLWVKPFANYLGLRLISTKADFDGNIFHGKFKTPNCNYKEKVERIVKEIQLSQFNEIYAFGDTKGDKYMLELATHPHFRYFE</sequence>
<dbReference type="OrthoDB" id="9794212at2"/>
<reference evidence="1 2" key="1">
    <citation type="submission" date="2018-02" db="EMBL/GenBank/DDBJ databases">
        <title>Genome sequences of Apibacter spp., gut symbionts of Asian honey bees.</title>
        <authorList>
            <person name="Kwong W.K."/>
            <person name="Steele M.I."/>
            <person name="Moran N.A."/>
        </authorList>
    </citation>
    <scope>NUCLEOTIDE SEQUENCE [LARGE SCALE GENOMIC DNA]</scope>
    <source>
        <strain evidence="2">wkB301</strain>
    </source>
</reference>
<dbReference type="Proteomes" id="UP000238042">
    <property type="component" value="Unassembled WGS sequence"/>
</dbReference>
<name>A0A2S8ADV5_9FLAO</name>
<dbReference type="SUPFAM" id="SSF56784">
    <property type="entry name" value="HAD-like"/>
    <property type="match status" value="1"/>
</dbReference>
<dbReference type="AlphaFoldDB" id="A0A2S8ADV5"/>
<dbReference type="Gene3D" id="1.20.1440.100">
    <property type="entry name" value="SG protein - dephosphorylation function"/>
    <property type="match status" value="1"/>
</dbReference>
<proteinExistence type="predicted"/>
<protein>
    <submittedName>
        <fullName evidence="1">HAD-IB family hydrolase</fullName>
    </submittedName>
</protein>
<organism evidence="1 2">
    <name type="scientific">Apibacter adventoris</name>
    <dbReference type="NCBI Taxonomy" id="1679466"/>
    <lineage>
        <taxon>Bacteria</taxon>
        <taxon>Pseudomonadati</taxon>
        <taxon>Bacteroidota</taxon>
        <taxon>Flavobacteriia</taxon>
        <taxon>Flavobacteriales</taxon>
        <taxon>Weeksellaceae</taxon>
        <taxon>Apibacter</taxon>
    </lineage>
</organism>
<evidence type="ECO:0000313" key="1">
    <source>
        <dbReference type="EMBL" id="PQL93145.1"/>
    </source>
</evidence>